<protein>
    <submittedName>
        <fullName evidence="2">Ig domain-containing protein</fullName>
    </submittedName>
</protein>
<evidence type="ECO:0000313" key="3">
    <source>
        <dbReference type="Proteomes" id="UP000290253"/>
    </source>
</evidence>
<dbReference type="Gene3D" id="2.60.40.10">
    <property type="entry name" value="Immunoglobulins"/>
    <property type="match status" value="13"/>
</dbReference>
<dbReference type="SUPFAM" id="SSF49313">
    <property type="entry name" value="Cadherin-like"/>
    <property type="match status" value="3"/>
</dbReference>
<organism evidence="2 3">
    <name type="scientific">Silvibacterium dinghuense</name>
    <dbReference type="NCBI Taxonomy" id="1560006"/>
    <lineage>
        <taxon>Bacteria</taxon>
        <taxon>Pseudomonadati</taxon>
        <taxon>Acidobacteriota</taxon>
        <taxon>Terriglobia</taxon>
        <taxon>Terriglobales</taxon>
        <taxon>Acidobacteriaceae</taxon>
        <taxon>Silvibacterium</taxon>
    </lineage>
</organism>
<gene>
    <name evidence="2" type="ORF">ESZ00_16365</name>
</gene>
<proteinExistence type="predicted"/>
<feature type="domain" description="PKD" evidence="1">
    <location>
        <begin position="240"/>
        <end position="331"/>
    </location>
</feature>
<dbReference type="EMBL" id="SDMK01000004">
    <property type="protein sequence ID" value="RXS93639.1"/>
    <property type="molecule type" value="Genomic_DNA"/>
</dbReference>
<name>A0A4Q1S9N9_9BACT</name>
<sequence length="1842" mass="179199">MFKAKPFLSSPEKVDASYSSRLLKIARSGVGISAALLVSAFTIVLAGCGASGYAGNGITSLSASSITMDAGQSVGITANLSGTETISWAIAGASCSGSACGSLSATTGTDVTYTAPSGITSQSQVTLTAGIANTSNSRTVSVTVNPDPKISGSLPAGTVGTAYSATLTPSGGTGTLTMSLASGSLPDGLTFNASTGVISGTPTTQGTSTFVVQVVDQSVTPYTATVNETITVSTSGTTTPLTLTGGVQPPGTVGVAYTTSLTASGGVTPYTWSIASGTLPAGLTISASTGVISGTPTTAGSSTFVVQVQDSTGATATASASITVNAATSTLTLTTTTLPNGTVGVAYSATIGVSGGTSPYSCAITSGTLPAGLSLSGCTVSGTPTTAGSSTVTVKATDSASPANTVTGPETIVISPATLTLTSTTLPNGTVGVAYSATIGASGGTSPYSCAITSGTLPAGLSLSGCTVSGTPTTAETSTVTVKVTDSASPADTVSGPETIVISPANLTLTTTTLPNGTVGVAYSATIGASGGTSPYSCAITSGTLPAGLSLSGCTVSGTPTTAETSTVTVKVTDSASPADTVSGPETIVISPANLTLTTTTLPNGTVGVAYSATIGASGGTSPYSCAITSGTLPAGLSLSGCTVSGTPTTAETSTVTVKVTDSGSPAKTATGPETIVISPATLTLTSTTLPNGTVGVAYSATIGASGGTSPYSCAITSGTLPAGLTLNGCTVSGTPTTAETSTVTVKVTDSASPADTVSGPETIVISPAALTLTSTTLPNGTVGVAYSATIGASGGTSPYSCAITSGTLPAGLALSGCTVSGTPTTAGTSTVTVKVTDSGSPAKTVTGPETIVISPATLTLTSTTLPNGKVGVAYSATIGASGGTSPYSCAITSGTLPAGLTLSDCTVSGTPTTAGSSTVTVKVTDSGSPAQTVTGPETIVISPATLTLTSTTLPNGTVGVPYSATIGASGGTSPYSCAITSGTLPAGLILNGCTVSGTPTTAGSSTVTVKVTDSGSPAQTVTGLETIVISPATLTLTSTTLPNGTVGVPYSATIGASGGTSPYSCAITSGTLPAGLTLSGCTVSGTPTTAGSSTVTVKVTDSGSPAQTATGPETIVISPASLTLTTSTLPNGTVGIAYSATIGVSGGTSPYSCVINSGTLPAGLTLSGCTVSGTPTTAETSVVTVTVTDSESPAKTVTGPESITINPSGTLTLAATLPNAILNTPYSYTLQATGGTAPYTYAVTTGTVSAGITLASDGVLSGTPTAAGASSFTVTVTDSKGATATDNLILLVVYQSSPNDSELTGPYAYLFQGYDDVVAGVLAYQTATVGSFTADGTGGITAGELDANHQSSAPAGTTVATQTFLGTYIVNSDSRGFITITTLNSDGTTDQTFTYAISLKAPVSPATVSTQGSLIEYDDDQLVGTKGSGSLLAQTTSAYSAGLKGSYAFGFSGDTPCLVSCTIGIASGPVATVGQFTTDGAGTISTGAADANIASVNFPNAPLTGSYEAADQNGRLAMTLSNSSISDGVYPSDYAVYIVNANEAFVMSTDKHSAYSLLAGTAQLQTMSSFSNTDLNGPFIGYENAQSDPGLLGTTLQSVLNFSTATIFRASGDGAGTCNTTNVDSAGLTSLVDNLTGLSNSSTLLQALLGNSTATGTSTCEVASNGRSELDYPQPPSLIATLLAILGLPTGPPAPRIVYLTSPGTGYFLESSYAGLGHIEQQTGSPFSLSTLDGTFVDSTIPASSLASINTSGYFTANGAGKASYTLDMNVGVGTINVLELGETTTTTYTLSDPNSNTTPATAGRYLLGDGTTVIYAISPDRFVLLNTSPLTTSPSVSLLY</sequence>
<dbReference type="Pfam" id="PF05345">
    <property type="entry name" value="He_PIG"/>
    <property type="match status" value="13"/>
</dbReference>
<keyword evidence="3" id="KW-1185">Reference proteome</keyword>
<evidence type="ECO:0000313" key="2">
    <source>
        <dbReference type="EMBL" id="RXS93639.1"/>
    </source>
</evidence>
<dbReference type="Proteomes" id="UP000290253">
    <property type="component" value="Unassembled WGS sequence"/>
</dbReference>
<dbReference type="PROSITE" id="PS50093">
    <property type="entry name" value="PKD"/>
    <property type="match status" value="1"/>
</dbReference>
<dbReference type="OrthoDB" id="98106at2"/>
<dbReference type="PANTHER" id="PTHR37494:SF1">
    <property type="entry name" value="STAPHYLOCOCCUS AUREUS SURFACE PROTEIN A"/>
    <property type="match status" value="1"/>
</dbReference>
<dbReference type="InterPro" id="IPR015919">
    <property type="entry name" value="Cadherin-like_sf"/>
</dbReference>
<dbReference type="RefSeq" id="WP_129209408.1">
    <property type="nucleotide sequence ID" value="NZ_SDMK01000004.1"/>
</dbReference>
<reference evidence="2 3" key="1">
    <citation type="journal article" date="2016" name="Int. J. Syst. Evol. Microbiol.">
        <title>Acidipila dinghuensis sp. nov., an acidobacterium isolated from forest soil.</title>
        <authorList>
            <person name="Jiang Y.W."/>
            <person name="Wang J."/>
            <person name="Chen M.H."/>
            <person name="Lv Y.Y."/>
            <person name="Qiu L.H."/>
        </authorList>
    </citation>
    <scope>NUCLEOTIDE SEQUENCE [LARGE SCALE GENOMIC DNA]</scope>
    <source>
        <strain evidence="2 3">DHOF10</strain>
    </source>
</reference>
<dbReference type="GO" id="GO:0005509">
    <property type="term" value="F:calcium ion binding"/>
    <property type="evidence" value="ECO:0007669"/>
    <property type="project" value="InterPro"/>
</dbReference>
<dbReference type="InterPro" id="IPR013783">
    <property type="entry name" value="Ig-like_fold"/>
</dbReference>
<dbReference type="InterPro" id="IPR000601">
    <property type="entry name" value="PKD_dom"/>
</dbReference>
<accession>A0A4Q1S9N9</accession>
<comment type="caution">
    <text evidence="2">The sequence shown here is derived from an EMBL/GenBank/DDBJ whole genome shotgun (WGS) entry which is preliminary data.</text>
</comment>
<dbReference type="GO" id="GO:0016020">
    <property type="term" value="C:membrane"/>
    <property type="evidence" value="ECO:0007669"/>
    <property type="project" value="InterPro"/>
</dbReference>
<dbReference type="PANTHER" id="PTHR37494">
    <property type="entry name" value="HEMAGGLUTININ"/>
    <property type="match status" value="1"/>
</dbReference>
<evidence type="ECO:0000259" key="1">
    <source>
        <dbReference type="PROSITE" id="PS50093"/>
    </source>
</evidence>